<name>A0ABS2EKG7_9FIRM</name>
<evidence type="ECO:0000313" key="1">
    <source>
        <dbReference type="EMBL" id="MBM6745302.1"/>
    </source>
</evidence>
<proteinExistence type="predicted"/>
<comment type="caution">
    <text evidence="1">The sequence shown here is derived from an EMBL/GenBank/DDBJ whole genome shotgun (WGS) entry which is preliminary data.</text>
</comment>
<accession>A0ABS2EKG7</accession>
<gene>
    <name evidence="1" type="ORF">H6A32_13505</name>
</gene>
<reference evidence="1 2" key="1">
    <citation type="journal article" date="2021" name="Sci. Rep.">
        <title>The distribution of antibiotic resistance genes in chicken gut microbiota commensals.</title>
        <authorList>
            <person name="Juricova H."/>
            <person name="Matiasovicova J."/>
            <person name="Kubasova T."/>
            <person name="Cejkova D."/>
            <person name="Rychlik I."/>
        </authorList>
    </citation>
    <scope>NUCLEOTIDE SEQUENCE [LARGE SCALE GENOMIC DNA]</scope>
    <source>
        <strain evidence="1 2">An770</strain>
    </source>
</reference>
<dbReference type="EMBL" id="JACJKH010000029">
    <property type="protein sequence ID" value="MBM6745302.1"/>
    <property type="molecule type" value="Genomic_DNA"/>
</dbReference>
<protein>
    <submittedName>
        <fullName evidence="1">Uncharacterized protein</fullName>
    </submittedName>
</protein>
<evidence type="ECO:0000313" key="2">
    <source>
        <dbReference type="Proteomes" id="UP000775686"/>
    </source>
</evidence>
<sequence>MYENIRKLFDLEGMCMEKVYVSVESITYADGSIVPLKIFWNDGRTWDIKRVIHMAEPVNDEFEGIRYTILIGSAVKNIYRLGSSWYVYTIDDPAHTEADSS</sequence>
<keyword evidence="2" id="KW-1185">Reference proteome</keyword>
<dbReference type="Proteomes" id="UP000775686">
    <property type="component" value="Unassembled WGS sequence"/>
</dbReference>
<organism evidence="1 2">
    <name type="scientific">Drancourtella massiliensis</name>
    <dbReference type="NCBI Taxonomy" id="1632013"/>
    <lineage>
        <taxon>Bacteria</taxon>
        <taxon>Bacillati</taxon>
        <taxon>Bacillota</taxon>
        <taxon>Clostridia</taxon>
        <taxon>Eubacteriales</taxon>
        <taxon>Oscillospiraceae</taxon>
        <taxon>Drancourtella</taxon>
    </lineage>
</organism>